<evidence type="ECO:0000313" key="2">
    <source>
        <dbReference type="Proteomes" id="UP000001901"/>
    </source>
</evidence>
<dbReference type="EMBL" id="CP001857">
    <property type="protein sequence ID" value="ADB57682.1"/>
    <property type="molecule type" value="Genomic_DNA"/>
</dbReference>
<reference evidence="1 2" key="1">
    <citation type="journal article" date="2010" name="Stand. Genomic Sci.">
        <title>Complete genome sequence of Archaeoglobus profundus type strain (AV18).</title>
        <authorList>
            <person name="von Jan M."/>
            <person name="Lapidus A."/>
            <person name="Del Rio T.G."/>
            <person name="Copeland A."/>
            <person name="Tice H."/>
            <person name="Cheng J.F."/>
            <person name="Lucas S."/>
            <person name="Chen F."/>
            <person name="Nolan M."/>
            <person name="Goodwin L."/>
            <person name="Han C."/>
            <person name="Pitluck S."/>
            <person name="Liolios K."/>
            <person name="Ivanova N."/>
            <person name="Mavromatis K."/>
            <person name="Ovchinnikova G."/>
            <person name="Chertkov O."/>
            <person name="Pati A."/>
            <person name="Chen A."/>
            <person name="Palaniappan K."/>
            <person name="Land M."/>
            <person name="Hauser L."/>
            <person name="Chang Y.J."/>
            <person name="Jeffries C.D."/>
            <person name="Saunders E."/>
            <person name="Brettin T."/>
            <person name="Detter J.C."/>
            <person name="Chain P."/>
            <person name="Eichinger K."/>
            <person name="Huber H."/>
            <person name="Spring S."/>
            <person name="Rohde M."/>
            <person name="Goker M."/>
            <person name="Wirth R."/>
            <person name="Woyke T."/>
            <person name="Bristow J."/>
            <person name="Eisen J.A."/>
            <person name="Markowitz V."/>
            <person name="Hugenholtz P."/>
            <person name="Kyrpides N.C."/>
            <person name="Klenk H.P."/>
        </authorList>
    </citation>
    <scope>NUCLEOTIDE SEQUENCE [LARGE SCALE GENOMIC DNA]</scope>
    <source>
        <strain evidence="2">DSM 5631 / JCM 9629 / NBRC 100127 / Av18</strain>
    </source>
</reference>
<dbReference type="PaxDb" id="572546-Arcpr_0617"/>
<name>D2RHA7_ARCPA</name>
<sequence length="64" mass="7598">MWTTDYLRSVDNVVVVRYIADRDISLVKFRYLGKDGYIHRATVVFKGKLDKRKALEELSKIFFI</sequence>
<dbReference type="AlphaFoldDB" id="D2RHA7"/>
<dbReference type="HOGENOM" id="CLU_2856892_0_0_2"/>
<gene>
    <name evidence="1" type="ordered locus">Arcpr_0617</name>
</gene>
<dbReference type="KEGG" id="apo:Arcpr_0617"/>
<accession>D2RHA7</accession>
<dbReference type="Proteomes" id="UP000001901">
    <property type="component" value="Chromosome"/>
</dbReference>
<evidence type="ECO:0000313" key="1">
    <source>
        <dbReference type="EMBL" id="ADB57682.1"/>
    </source>
</evidence>
<organism evidence="1 2">
    <name type="scientific">Archaeoglobus profundus (strain DSM 5631 / JCM 9629 / NBRC 100127 / Av18)</name>
    <dbReference type="NCBI Taxonomy" id="572546"/>
    <lineage>
        <taxon>Archaea</taxon>
        <taxon>Methanobacteriati</taxon>
        <taxon>Methanobacteriota</taxon>
        <taxon>Archaeoglobi</taxon>
        <taxon>Archaeoglobales</taxon>
        <taxon>Archaeoglobaceae</taxon>
        <taxon>Archaeoglobus</taxon>
    </lineage>
</organism>
<dbReference type="STRING" id="572546.Arcpr_0617"/>
<keyword evidence="2" id="KW-1185">Reference proteome</keyword>
<protein>
    <submittedName>
        <fullName evidence="1">Uncharacterized protein</fullName>
    </submittedName>
</protein>
<proteinExistence type="predicted"/>